<dbReference type="PANTHER" id="PTHR11442:SF91">
    <property type="entry name" value="EMBRYONIC ALPHA GLOBIN E1-RELATED"/>
    <property type="match status" value="1"/>
</dbReference>
<protein>
    <submittedName>
        <fullName evidence="10">Hemoglobin, alpha embryonic 1.2</fullName>
    </submittedName>
</protein>
<dbReference type="GO" id="GO:0020037">
    <property type="term" value="F:heme binding"/>
    <property type="evidence" value="ECO:0007669"/>
    <property type="project" value="InterPro"/>
</dbReference>
<keyword evidence="4 8" id="KW-0349">Heme</keyword>
<dbReference type="InterPro" id="IPR000971">
    <property type="entry name" value="Globin"/>
</dbReference>
<reference evidence="10" key="2">
    <citation type="submission" date="2025-08" db="UniProtKB">
        <authorList>
            <consortium name="Ensembl"/>
        </authorList>
    </citation>
    <scope>IDENTIFICATION</scope>
</reference>
<dbReference type="GO" id="GO:0004601">
    <property type="term" value="F:peroxidase activity"/>
    <property type="evidence" value="ECO:0007669"/>
    <property type="project" value="TreeGrafter"/>
</dbReference>
<dbReference type="PROSITE" id="PS01033">
    <property type="entry name" value="GLOBIN"/>
    <property type="match status" value="2"/>
</dbReference>
<keyword evidence="3 8" id="KW-0813">Transport</keyword>
<dbReference type="Pfam" id="PF00042">
    <property type="entry name" value="Globin"/>
    <property type="match status" value="2"/>
</dbReference>
<dbReference type="GO" id="GO:0019825">
    <property type="term" value="F:oxygen binding"/>
    <property type="evidence" value="ECO:0007669"/>
    <property type="project" value="InterPro"/>
</dbReference>
<dbReference type="OMA" id="HEHAQNS"/>
<comment type="similarity">
    <text evidence="2 8">Belongs to the globin family.</text>
</comment>
<evidence type="ECO:0000256" key="4">
    <source>
        <dbReference type="ARBA" id="ARBA00022617"/>
    </source>
</evidence>
<dbReference type="InterPro" id="IPR002338">
    <property type="entry name" value="Hemoglobin_a-typ"/>
</dbReference>
<evidence type="ECO:0000313" key="11">
    <source>
        <dbReference type="Proteomes" id="UP001501940"/>
    </source>
</evidence>
<dbReference type="Ensembl" id="ENSAOCT00000013130.2">
    <property type="protein sequence ID" value="ENSAOCP00000020411.2"/>
    <property type="gene ID" value="ENSAOCG00000004495.2"/>
</dbReference>
<dbReference type="GO" id="GO:0005344">
    <property type="term" value="F:oxygen carrier activity"/>
    <property type="evidence" value="ECO:0007669"/>
    <property type="project" value="UniProtKB-KW"/>
</dbReference>
<evidence type="ECO:0000256" key="8">
    <source>
        <dbReference type="RuleBase" id="RU000356"/>
    </source>
</evidence>
<reference evidence="10" key="3">
    <citation type="submission" date="2025-09" db="UniProtKB">
        <authorList>
            <consortium name="Ensembl"/>
        </authorList>
    </citation>
    <scope>IDENTIFICATION</scope>
</reference>
<evidence type="ECO:0000256" key="3">
    <source>
        <dbReference type="ARBA" id="ARBA00022448"/>
    </source>
</evidence>
<evidence type="ECO:0000256" key="6">
    <source>
        <dbReference type="ARBA" id="ARBA00022723"/>
    </source>
</evidence>
<evidence type="ECO:0000256" key="7">
    <source>
        <dbReference type="ARBA" id="ARBA00023004"/>
    </source>
</evidence>
<proteinExistence type="inferred from homology"/>
<dbReference type="GO" id="GO:0046872">
    <property type="term" value="F:metal ion binding"/>
    <property type="evidence" value="ECO:0007669"/>
    <property type="project" value="UniProtKB-KW"/>
</dbReference>
<dbReference type="GO" id="GO:0042744">
    <property type="term" value="P:hydrogen peroxide catabolic process"/>
    <property type="evidence" value="ECO:0007669"/>
    <property type="project" value="TreeGrafter"/>
</dbReference>
<feature type="domain" description="Globin" evidence="9">
    <location>
        <begin position="3"/>
        <end position="102"/>
    </location>
</feature>
<accession>A0A3Q1CME9</accession>
<keyword evidence="7" id="KW-0408">Iron</keyword>
<keyword evidence="6" id="KW-0479">Metal-binding</keyword>
<evidence type="ECO:0000256" key="2">
    <source>
        <dbReference type="ARBA" id="ARBA00008705"/>
    </source>
</evidence>
<dbReference type="GO" id="GO:0043177">
    <property type="term" value="F:organic acid binding"/>
    <property type="evidence" value="ECO:0007669"/>
    <property type="project" value="TreeGrafter"/>
</dbReference>
<evidence type="ECO:0000259" key="9">
    <source>
        <dbReference type="PROSITE" id="PS01033"/>
    </source>
</evidence>
<organism evidence="10 11">
    <name type="scientific">Amphiprion ocellaris</name>
    <name type="common">Clown anemonefish</name>
    <dbReference type="NCBI Taxonomy" id="80972"/>
    <lineage>
        <taxon>Eukaryota</taxon>
        <taxon>Metazoa</taxon>
        <taxon>Chordata</taxon>
        <taxon>Craniata</taxon>
        <taxon>Vertebrata</taxon>
        <taxon>Euteleostomi</taxon>
        <taxon>Actinopterygii</taxon>
        <taxon>Neopterygii</taxon>
        <taxon>Teleostei</taxon>
        <taxon>Neoteleostei</taxon>
        <taxon>Acanthomorphata</taxon>
        <taxon>Ovalentaria</taxon>
        <taxon>Pomacentridae</taxon>
        <taxon>Amphiprion</taxon>
    </lineage>
</organism>
<dbReference type="GeneTree" id="ENSGT00940000163288"/>
<evidence type="ECO:0000256" key="5">
    <source>
        <dbReference type="ARBA" id="ARBA00022621"/>
    </source>
</evidence>
<dbReference type="AlphaFoldDB" id="A0A3Q1CME9"/>
<dbReference type="Proteomes" id="UP001501940">
    <property type="component" value="Chromosome 19"/>
</dbReference>
<dbReference type="InterPro" id="IPR009050">
    <property type="entry name" value="Globin-like_sf"/>
</dbReference>
<dbReference type="PRINTS" id="PR00612">
    <property type="entry name" value="ALPHAHAEM"/>
</dbReference>
<name>A0A3Q1CME9_AMPOC</name>
<dbReference type="Gene3D" id="1.10.490.10">
    <property type="entry name" value="Globins"/>
    <property type="match status" value="3"/>
</dbReference>
<dbReference type="GO" id="GO:0072562">
    <property type="term" value="C:blood microparticle"/>
    <property type="evidence" value="ECO:0007669"/>
    <property type="project" value="TreeGrafter"/>
</dbReference>
<dbReference type="InterPro" id="IPR012292">
    <property type="entry name" value="Globin/Proto"/>
</dbReference>
<dbReference type="InterPro" id="IPR050056">
    <property type="entry name" value="Hemoglobin_oxygen_transport"/>
</dbReference>
<dbReference type="GO" id="GO:0005833">
    <property type="term" value="C:hemoglobin complex"/>
    <property type="evidence" value="ECO:0007669"/>
    <property type="project" value="InterPro"/>
</dbReference>
<dbReference type="GO" id="GO:0031838">
    <property type="term" value="C:haptoglobin-hemoglobin complex"/>
    <property type="evidence" value="ECO:0007669"/>
    <property type="project" value="TreeGrafter"/>
</dbReference>
<dbReference type="SUPFAM" id="SSF46458">
    <property type="entry name" value="Globin-like"/>
    <property type="match status" value="3"/>
</dbReference>
<keyword evidence="11" id="KW-1185">Reference proteome</keyword>
<feature type="domain" description="Globin" evidence="9">
    <location>
        <begin position="105"/>
        <end position="306"/>
    </location>
</feature>
<dbReference type="PANTHER" id="PTHR11442">
    <property type="entry name" value="HEMOGLOBIN FAMILY MEMBER"/>
    <property type="match status" value="1"/>
</dbReference>
<sequence length="306" mass="33350">MTSLTAKDKATVKAFWAQVSGKAADIGQDALGRMLIVYPQTKTYFAHWKDLGPNSAPVKKHGMTVMGGVADAVTKIDDLTAGLLNLSELHAFTLRIDPQNFKMTSLTAKDKATVKAFWAQVSGKAADIGKDALGRMLIVYPQTKTYFAHWKDLGPNSAPVKKHGMTVMGGVADAVTKIDDLTAGLLNLSELHAFTLRIDPQNFKTYFAHWKDLGPNSAPVKKHGMTVMGGVADAVTKIDDLTTGLLSLSELHAFTLRIDPQNFKILAHNILVVLAIMFPTEFTPEVHVCMDKFLAALARALAEKYR</sequence>
<dbReference type="GO" id="GO:0031720">
    <property type="term" value="F:haptoglobin binding"/>
    <property type="evidence" value="ECO:0007669"/>
    <property type="project" value="TreeGrafter"/>
</dbReference>
<reference evidence="10 11" key="1">
    <citation type="submission" date="2022-01" db="EMBL/GenBank/DDBJ databases">
        <title>A chromosome-scale genome assembly of the false clownfish, Amphiprion ocellaris.</title>
        <authorList>
            <person name="Ryu T."/>
        </authorList>
    </citation>
    <scope>NUCLEOTIDE SEQUENCE [LARGE SCALE GENOMIC DNA]</scope>
</reference>
<evidence type="ECO:0000313" key="10">
    <source>
        <dbReference type="Ensembl" id="ENSAOCP00000020411.2"/>
    </source>
</evidence>
<comment type="function">
    <text evidence="1">Involved in oxygen transport from gills to the various peripheral tissues.</text>
</comment>
<evidence type="ECO:0000256" key="1">
    <source>
        <dbReference type="ARBA" id="ARBA00002650"/>
    </source>
</evidence>
<keyword evidence="5 8" id="KW-0561">Oxygen transport</keyword>